<reference evidence="8 9" key="1">
    <citation type="journal article" date="2011" name="Proc. Natl. Acad. Sci. U.S.A.">
        <title>Comparative genomics of xylose-fermenting fungi for enhanced biofuel production.</title>
        <authorList>
            <person name="Wohlbach D.J."/>
            <person name="Kuo A."/>
            <person name="Sato T.K."/>
            <person name="Potts K.M."/>
            <person name="Salamov A.A."/>
            <person name="LaButti K.M."/>
            <person name="Sun H."/>
            <person name="Clum A."/>
            <person name="Pangilinan J.L."/>
            <person name="Lindquist E.A."/>
            <person name="Lucas S."/>
            <person name="Lapidus A."/>
            <person name="Jin M."/>
            <person name="Gunawan C."/>
            <person name="Balan V."/>
            <person name="Dale B.E."/>
            <person name="Jeffries T.W."/>
            <person name="Zinkel R."/>
            <person name="Barry K.W."/>
            <person name="Grigoriev I.V."/>
            <person name="Gasch A.P."/>
        </authorList>
    </citation>
    <scope>NUCLEOTIDE SEQUENCE [LARGE SCALE GENOMIC DNA]</scope>
    <source>
        <strain evidence="9">NRRL Y-27907 / 11-Y1</strain>
    </source>
</reference>
<keyword evidence="4" id="KW-0539">Nucleus</keyword>
<dbReference type="GO" id="GO:0045944">
    <property type="term" value="P:positive regulation of transcription by RNA polymerase II"/>
    <property type="evidence" value="ECO:0007669"/>
    <property type="project" value="TreeGrafter"/>
</dbReference>
<dbReference type="STRING" id="619300.G3ASN3"/>
<feature type="region of interest" description="Disordered" evidence="6">
    <location>
        <begin position="352"/>
        <end position="385"/>
    </location>
</feature>
<dbReference type="SUPFAM" id="SSF57701">
    <property type="entry name" value="Zn2/Cys6 DNA-binding domain"/>
    <property type="match status" value="1"/>
</dbReference>
<feature type="compositionally biased region" description="Polar residues" evidence="6">
    <location>
        <begin position="41"/>
        <end position="53"/>
    </location>
</feature>
<feature type="compositionally biased region" description="Low complexity" evidence="6">
    <location>
        <begin position="66"/>
        <end position="82"/>
    </location>
</feature>
<evidence type="ECO:0000259" key="7">
    <source>
        <dbReference type="PROSITE" id="PS50048"/>
    </source>
</evidence>
<name>G3ASN3_SPAPN</name>
<dbReference type="Gene3D" id="4.10.240.10">
    <property type="entry name" value="Zn(2)-C6 fungal-type DNA-binding domain"/>
    <property type="match status" value="1"/>
</dbReference>
<dbReference type="GO" id="GO:0000981">
    <property type="term" value="F:DNA-binding transcription factor activity, RNA polymerase II-specific"/>
    <property type="evidence" value="ECO:0007669"/>
    <property type="project" value="InterPro"/>
</dbReference>
<dbReference type="CDD" id="cd00067">
    <property type="entry name" value="GAL4"/>
    <property type="match status" value="1"/>
</dbReference>
<dbReference type="PROSITE" id="PS50048">
    <property type="entry name" value="ZN2_CY6_FUNGAL_2"/>
    <property type="match status" value="1"/>
</dbReference>
<accession>G3ASN3</accession>
<dbReference type="EMBL" id="GL996504">
    <property type="protein sequence ID" value="EGW30719.1"/>
    <property type="molecule type" value="Genomic_DNA"/>
</dbReference>
<dbReference type="OMA" id="PPPILME"/>
<evidence type="ECO:0000313" key="9">
    <source>
        <dbReference type="Proteomes" id="UP000000709"/>
    </source>
</evidence>
<evidence type="ECO:0000256" key="6">
    <source>
        <dbReference type="SAM" id="MobiDB-lite"/>
    </source>
</evidence>
<dbReference type="GO" id="GO:0005634">
    <property type="term" value="C:nucleus"/>
    <property type="evidence" value="ECO:0007669"/>
    <property type="project" value="TreeGrafter"/>
</dbReference>
<sequence>MDVYHKALRNPNPPKKSEAKPKPKLPIPDIQQQTQQQQQQLSEIYSAQHSAYTTRPPPILMESTEKPPTSSSEPKELSSSSSSRKKKNSRRKHRNSHLGCGTCKRRRIKCDETLPACLNCLKGKLHCAYLNLDSNARNALRMAQYNQNMRQEKLSDAAFKKEEATAVAAANATANTVNAQGIPTIIHAPPQHVQLVQPYAPGQPTTNLSPQYVTQAIHQPMTTGAAPGATPLATTATTVPAPTVVQSPYGPLVAVLTNTGSVVYAPTSTLSQPLQILTTLPTANPLEQGMMQIQQVQQNQVQQQIQQQQQQQAQQQQQQQIQQQQIQQQQLQQQQQQQQQQIQQQQHQPQQTIQQPQQISPSVQQQVQQAIQPPQPQQPSSIPITSSAASVAVKASQSIPIKSDEISLPPITNTTNMSATSSSEFKLPPVKSTSYSDVKSLSSSSSPNKSPILPSLSQQFGEASVHKKEENTVVLPSISTLQKASGTTPPEEEKVSISKLIS</sequence>
<keyword evidence="5" id="KW-0175">Coiled coil</keyword>
<evidence type="ECO:0000256" key="4">
    <source>
        <dbReference type="ARBA" id="ARBA00023242"/>
    </source>
</evidence>
<feature type="compositionally biased region" description="Low complexity" evidence="6">
    <location>
        <begin position="31"/>
        <end position="40"/>
    </location>
</feature>
<dbReference type="InterPro" id="IPR001138">
    <property type="entry name" value="Zn2Cys6_DnaBD"/>
</dbReference>
<keyword evidence="1" id="KW-0805">Transcription regulation</keyword>
<evidence type="ECO:0000256" key="2">
    <source>
        <dbReference type="ARBA" id="ARBA00023125"/>
    </source>
</evidence>
<evidence type="ECO:0000256" key="3">
    <source>
        <dbReference type="ARBA" id="ARBA00023163"/>
    </source>
</evidence>
<feature type="region of interest" description="Disordered" evidence="6">
    <location>
        <begin position="405"/>
        <end position="502"/>
    </location>
</feature>
<keyword evidence="2" id="KW-0238">DNA-binding</keyword>
<feature type="domain" description="Zn(2)-C6 fungal-type" evidence="7">
    <location>
        <begin position="99"/>
        <end position="129"/>
    </location>
</feature>
<dbReference type="AlphaFoldDB" id="G3ASN3"/>
<dbReference type="GO" id="GO:0000978">
    <property type="term" value="F:RNA polymerase II cis-regulatory region sequence-specific DNA binding"/>
    <property type="evidence" value="ECO:0007669"/>
    <property type="project" value="TreeGrafter"/>
</dbReference>
<keyword evidence="3" id="KW-0804">Transcription</keyword>
<feature type="compositionally biased region" description="Low complexity" evidence="6">
    <location>
        <begin position="412"/>
        <end position="423"/>
    </location>
</feature>
<dbReference type="PANTHER" id="PTHR31069:SF12">
    <property type="entry name" value="TRANSCRIPTION FACTOR DOMAIN-CONTAINING PROTEIN"/>
    <property type="match status" value="1"/>
</dbReference>
<dbReference type="InParanoid" id="G3ASN3"/>
<dbReference type="InterPro" id="IPR036864">
    <property type="entry name" value="Zn2-C6_fun-type_DNA-bd_sf"/>
</dbReference>
<dbReference type="eggNOG" id="ENOG502SJNF">
    <property type="taxonomic scope" value="Eukaryota"/>
</dbReference>
<feature type="coiled-coil region" evidence="5">
    <location>
        <begin position="291"/>
        <end position="348"/>
    </location>
</feature>
<feature type="compositionally biased region" description="Polar residues" evidence="6">
    <location>
        <begin position="477"/>
        <end position="488"/>
    </location>
</feature>
<protein>
    <recommendedName>
        <fullName evidence="7">Zn(2)-C6 fungal-type domain-containing protein</fullName>
    </recommendedName>
</protein>
<dbReference type="PANTHER" id="PTHR31069">
    <property type="entry name" value="OLEATE-ACTIVATED TRANSCRIPTION FACTOR 1-RELATED"/>
    <property type="match status" value="1"/>
</dbReference>
<feature type="compositionally biased region" description="Basic residues" evidence="6">
    <location>
        <begin position="83"/>
        <end position="96"/>
    </location>
</feature>
<dbReference type="SMART" id="SM00066">
    <property type="entry name" value="GAL4"/>
    <property type="match status" value="1"/>
</dbReference>
<dbReference type="PROSITE" id="PS00463">
    <property type="entry name" value="ZN2_CY6_FUNGAL_1"/>
    <property type="match status" value="1"/>
</dbReference>
<dbReference type="KEGG" id="spaa:SPAPADRAFT_62580"/>
<evidence type="ECO:0000256" key="1">
    <source>
        <dbReference type="ARBA" id="ARBA00023015"/>
    </source>
</evidence>
<evidence type="ECO:0000256" key="5">
    <source>
        <dbReference type="SAM" id="Coils"/>
    </source>
</evidence>
<proteinExistence type="predicted"/>
<dbReference type="RefSeq" id="XP_007376752.1">
    <property type="nucleotide sequence ID" value="XM_007376690.1"/>
</dbReference>
<dbReference type="Pfam" id="PF00172">
    <property type="entry name" value="Zn_clus"/>
    <property type="match status" value="1"/>
</dbReference>
<organism evidence="9">
    <name type="scientific">Spathaspora passalidarum (strain NRRL Y-27907 / 11-Y1)</name>
    <dbReference type="NCBI Taxonomy" id="619300"/>
    <lineage>
        <taxon>Eukaryota</taxon>
        <taxon>Fungi</taxon>
        <taxon>Dikarya</taxon>
        <taxon>Ascomycota</taxon>
        <taxon>Saccharomycotina</taxon>
        <taxon>Pichiomycetes</taxon>
        <taxon>Debaryomycetaceae</taxon>
        <taxon>Spathaspora</taxon>
    </lineage>
</organism>
<dbReference type="GO" id="GO:0008270">
    <property type="term" value="F:zinc ion binding"/>
    <property type="evidence" value="ECO:0007669"/>
    <property type="project" value="InterPro"/>
</dbReference>
<dbReference type="HOGENOM" id="CLU_503973_0_0_1"/>
<gene>
    <name evidence="8" type="ORF">SPAPADRAFT_62580</name>
</gene>
<keyword evidence="9" id="KW-1185">Reference proteome</keyword>
<dbReference type="InterPro" id="IPR050675">
    <property type="entry name" value="OAF3"/>
</dbReference>
<dbReference type="GeneID" id="18874386"/>
<feature type="compositionally biased region" description="Low complexity" evidence="6">
    <location>
        <begin position="431"/>
        <end position="457"/>
    </location>
</feature>
<dbReference type="Proteomes" id="UP000000709">
    <property type="component" value="Unassembled WGS sequence"/>
</dbReference>
<dbReference type="OrthoDB" id="1924260at2759"/>
<evidence type="ECO:0000313" key="8">
    <source>
        <dbReference type="EMBL" id="EGW30719.1"/>
    </source>
</evidence>
<feature type="region of interest" description="Disordered" evidence="6">
    <location>
        <begin position="1"/>
        <end position="98"/>
    </location>
</feature>